<dbReference type="InterPro" id="IPR003807">
    <property type="entry name" value="DUF202"/>
</dbReference>
<evidence type="ECO:0000256" key="2">
    <source>
        <dbReference type="ARBA" id="ARBA00022692"/>
    </source>
</evidence>
<accession>A0A849HDV4</accession>
<evidence type="ECO:0000259" key="7">
    <source>
        <dbReference type="Pfam" id="PF02656"/>
    </source>
</evidence>
<evidence type="ECO:0000256" key="6">
    <source>
        <dbReference type="SAM" id="Phobius"/>
    </source>
</evidence>
<evidence type="ECO:0000313" key="9">
    <source>
        <dbReference type="Proteomes" id="UP000588586"/>
    </source>
</evidence>
<evidence type="ECO:0000256" key="3">
    <source>
        <dbReference type="ARBA" id="ARBA00022989"/>
    </source>
</evidence>
<proteinExistence type="predicted"/>
<keyword evidence="4 6" id="KW-0472">Membrane</keyword>
<comment type="subcellular location">
    <subcellularLocation>
        <location evidence="1">Endomembrane system</location>
        <topology evidence="1">Multi-pass membrane protein</topology>
    </subcellularLocation>
</comment>
<dbReference type="Pfam" id="PF02656">
    <property type="entry name" value="DUF202"/>
    <property type="match status" value="1"/>
</dbReference>
<feature type="transmembrane region" description="Helical" evidence="6">
    <location>
        <begin position="93"/>
        <end position="113"/>
    </location>
</feature>
<keyword evidence="3 6" id="KW-1133">Transmembrane helix</keyword>
<sequence length="163" mass="16806">MPTRRNRGSTQSARAPRRGPPRPDGSPTVADGSEEQPEVRKPESVYGVGDEPDPRFSLANERTALAWMRTALALVAGGVAIVSVSALQGLPHWSALVGGAACLGGALLAVRAVTSWARVERALRLREPLPSPRALASLAGGVVVFAAVAVLLAVLELLSGGSS</sequence>
<dbReference type="GO" id="GO:0012505">
    <property type="term" value="C:endomembrane system"/>
    <property type="evidence" value="ECO:0007669"/>
    <property type="project" value="UniProtKB-SubCell"/>
</dbReference>
<feature type="domain" description="DUF202" evidence="7">
    <location>
        <begin position="55"/>
        <end position="122"/>
    </location>
</feature>
<keyword evidence="2 6" id="KW-0812">Transmembrane</keyword>
<evidence type="ECO:0000256" key="5">
    <source>
        <dbReference type="SAM" id="MobiDB-lite"/>
    </source>
</evidence>
<evidence type="ECO:0000256" key="1">
    <source>
        <dbReference type="ARBA" id="ARBA00004127"/>
    </source>
</evidence>
<comment type="caution">
    <text evidence="8">The sequence shown here is derived from an EMBL/GenBank/DDBJ whole genome shotgun (WGS) entry which is preliminary data.</text>
</comment>
<dbReference type="EMBL" id="JABEPQ010000001">
    <property type="protein sequence ID" value="NNM44813.1"/>
    <property type="molecule type" value="Genomic_DNA"/>
</dbReference>
<feature type="transmembrane region" description="Helical" evidence="6">
    <location>
        <begin position="64"/>
        <end position="87"/>
    </location>
</feature>
<name>A0A849HDV4_9MICO</name>
<keyword evidence="9" id="KW-1185">Reference proteome</keyword>
<evidence type="ECO:0000256" key="4">
    <source>
        <dbReference type="ARBA" id="ARBA00023136"/>
    </source>
</evidence>
<protein>
    <submittedName>
        <fullName evidence="8">DUF202 domain-containing protein</fullName>
    </submittedName>
</protein>
<reference evidence="8 9" key="1">
    <citation type="submission" date="2020-04" db="EMBL/GenBank/DDBJ databases">
        <title>Knoellia sp. isolate from air conditioner.</title>
        <authorList>
            <person name="Chea S."/>
            <person name="Kim D.-U."/>
        </authorList>
    </citation>
    <scope>NUCLEOTIDE SEQUENCE [LARGE SCALE GENOMIC DNA]</scope>
    <source>
        <strain evidence="8 9">DB2414S</strain>
    </source>
</reference>
<feature type="transmembrane region" description="Helical" evidence="6">
    <location>
        <begin position="134"/>
        <end position="155"/>
    </location>
</feature>
<dbReference type="Proteomes" id="UP000588586">
    <property type="component" value="Unassembled WGS sequence"/>
</dbReference>
<evidence type="ECO:0000313" key="8">
    <source>
        <dbReference type="EMBL" id="NNM44813.1"/>
    </source>
</evidence>
<organism evidence="8 9">
    <name type="scientific">Knoellia koreensis</name>
    <dbReference type="NCBI Taxonomy" id="2730921"/>
    <lineage>
        <taxon>Bacteria</taxon>
        <taxon>Bacillati</taxon>
        <taxon>Actinomycetota</taxon>
        <taxon>Actinomycetes</taxon>
        <taxon>Micrococcales</taxon>
        <taxon>Intrasporangiaceae</taxon>
        <taxon>Knoellia</taxon>
    </lineage>
</organism>
<feature type="region of interest" description="Disordered" evidence="5">
    <location>
        <begin position="1"/>
        <end position="53"/>
    </location>
</feature>
<dbReference type="AlphaFoldDB" id="A0A849HDV4"/>
<gene>
    <name evidence="8" type="ORF">HJG52_02200</name>
</gene>